<feature type="region of interest" description="Disordered" evidence="6">
    <location>
        <begin position="653"/>
        <end position="739"/>
    </location>
</feature>
<dbReference type="SMART" id="SM00066">
    <property type="entry name" value="GAL4"/>
    <property type="match status" value="1"/>
</dbReference>
<dbReference type="GO" id="GO:0003677">
    <property type="term" value="F:DNA binding"/>
    <property type="evidence" value="ECO:0007669"/>
    <property type="project" value="InterPro"/>
</dbReference>
<evidence type="ECO:0000259" key="7">
    <source>
        <dbReference type="PROSITE" id="PS50048"/>
    </source>
</evidence>
<keyword evidence="2" id="KW-0479">Metal-binding</keyword>
<comment type="subcellular location">
    <subcellularLocation>
        <location evidence="1">Nucleus</location>
    </subcellularLocation>
</comment>
<dbReference type="PROSITE" id="PS00463">
    <property type="entry name" value="ZN2_CY6_FUNGAL_1"/>
    <property type="match status" value="1"/>
</dbReference>
<dbReference type="Pfam" id="PF04082">
    <property type="entry name" value="Fungal_trans"/>
    <property type="match status" value="1"/>
</dbReference>
<name>A0A8H3BRU9_9AGAM</name>
<dbReference type="InterPro" id="IPR007219">
    <property type="entry name" value="XnlR_reg_dom"/>
</dbReference>
<feature type="region of interest" description="Disordered" evidence="6">
    <location>
        <begin position="1"/>
        <end position="33"/>
    </location>
</feature>
<dbReference type="GO" id="GO:0006351">
    <property type="term" value="P:DNA-templated transcription"/>
    <property type="evidence" value="ECO:0007669"/>
    <property type="project" value="InterPro"/>
</dbReference>
<comment type="caution">
    <text evidence="8">The sequence shown here is derived from an EMBL/GenBank/DDBJ whole genome shotgun (WGS) entry which is preliminary data.</text>
</comment>
<evidence type="ECO:0000256" key="5">
    <source>
        <dbReference type="ARBA" id="ARBA00023242"/>
    </source>
</evidence>
<evidence type="ECO:0000256" key="3">
    <source>
        <dbReference type="ARBA" id="ARBA00023015"/>
    </source>
</evidence>
<feature type="compositionally biased region" description="Low complexity" evidence="6">
    <location>
        <begin position="664"/>
        <end position="677"/>
    </location>
</feature>
<dbReference type="AlphaFoldDB" id="A0A8H3BRU9"/>
<dbReference type="SMART" id="SM00906">
    <property type="entry name" value="Fungal_trans"/>
    <property type="match status" value="1"/>
</dbReference>
<feature type="compositionally biased region" description="Pro residues" evidence="6">
    <location>
        <begin position="620"/>
        <end position="630"/>
    </location>
</feature>
<evidence type="ECO:0000313" key="9">
    <source>
        <dbReference type="Proteomes" id="UP000663853"/>
    </source>
</evidence>
<dbReference type="CDD" id="cd12148">
    <property type="entry name" value="fungal_TF_MHR"/>
    <property type="match status" value="1"/>
</dbReference>
<dbReference type="CDD" id="cd00067">
    <property type="entry name" value="GAL4"/>
    <property type="match status" value="1"/>
</dbReference>
<dbReference type="InterPro" id="IPR036864">
    <property type="entry name" value="Zn2-C6_fun-type_DNA-bd_sf"/>
</dbReference>
<dbReference type="PANTHER" id="PTHR47338">
    <property type="entry name" value="ZN(II)2CYS6 TRANSCRIPTION FACTOR (EUROFUNG)-RELATED"/>
    <property type="match status" value="1"/>
</dbReference>
<evidence type="ECO:0000256" key="1">
    <source>
        <dbReference type="ARBA" id="ARBA00004123"/>
    </source>
</evidence>
<feature type="region of interest" description="Disordered" evidence="6">
    <location>
        <begin position="613"/>
        <end position="640"/>
    </location>
</feature>
<reference evidence="8" key="1">
    <citation type="submission" date="2021-01" db="EMBL/GenBank/DDBJ databases">
        <authorList>
            <person name="Kaushik A."/>
        </authorList>
    </citation>
    <scope>NUCLEOTIDE SEQUENCE</scope>
    <source>
        <strain evidence="8">AG6-10EEA</strain>
    </source>
</reference>
<dbReference type="PROSITE" id="PS50048">
    <property type="entry name" value="ZN2_CY6_FUNGAL_2"/>
    <property type="match status" value="1"/>
</dbReference>
<dbReference type="GO" id="GO:0008270">
    <property type="term" value="F:zinc ion binding"/>
    <property type="evidence" value="ECO:0007669"/>
    <property type="project" value="InterPro"/>
</dbReference>
<evidence type="ECO:0000256" key="2">
    <source>
        <dbReference type="ARBA" id="ARBA00022723"/>
    </source>
</evidence>
<feature type="compositionally biased region" description="Pro residues" evidence="6">
    <location>
        <begin position="127"/>
        <end position="137"/>
    </location>
</feature>
<evidence type="ECO:0000256" key="6">
    <source>
        <dbReference type="SAM" id="MobiDB-lite"/>
    </source>
</evidence>
<dbReference type="Proteomes" id="UP000663853">
    <property type="component" value="Unassembled WGS sequence"/>
</dbReference>
<dbReference type="Pfam" id="PF00172">
    <property type="entry name" value="Zn_clus"/>
    <property type="match status" value="1"/>
</dbReference>
<keyword evidence="5" id="KW-0539">Nucleus</keyword>
<feature type="region of interest" description="Disordered" evidence="6">
    <location>
        <begin position="150"/>
        <end position="181"/>
    </location>
</feature>
<feature type="region of interest" description="Disordered" evidence="6">
    <location>
        <begin position="56"/>
        <end position="138"/>
    </location>
</feature>
<keyword evidence="4" id="KW-0804">Transcription</keyword>
<keyword evidence="3" id="KW-0805">Transcription regulation</keyword>
<dbReference type="InterPro" id="IPR001138">
    <property type="entry name" value="Zn2Cys6_DnaBD"/>
</dbReference>
<feature type="compositionally biased region" description="Pro residues" evidence="6">
    <location>
        <begin position="678"/>
        <end position="692"/>
    </location>
</feature>
<protein>
    <recommendedName>
        <fullName evidence="7">Zn(2)-C6 fungal-type domain-containing protein</fullName>
    </recommendedName>
</protein>
<dbReference type="GO" id="GO:0000981">
    <property type="term" value="F:DNA-binding transcription factor activity, RNA polymerase II-specific"/>
    <property type="evidence" value="ECO:0007669"/>
    <property type="project" value="InterPro"/>
</dbReference>
<dbReference type="SUPFAM" id="SSF57701">
    <property type="entry name" value="Zn2/Cys6 DNA-binding domain"/>
    <property type="match status" value="1"/>
</dbReference>
<feature type="domain" description="Zn(2)-C6 fungal-type" evidence="7">
    <location>
        <begin position="18"/>
        <end position="47"/>
    </location>
</feature>
<dbReference type="GO" id="GO:0005634">
    <property type="term" value="C:nucleus"/>
    <property type="evidence" value="ECO:0007669"/>
    <property type="project" value="UniProtKB-SubCell"/>
</dbReference>
<evidence type="ECO:0000313" key="8">
    <source>
        <dbReference type="EMBL" id="CAE6464979.1"/>
    </source>
</evidence>
<dbReference type="Gene3D" id="4.10.240.10">
    <property type="entry name" value="Zn(2)-C6 fungal-type DNA-binding domain"/>
    <property type="match status" value="1"/>
</dbReference>
<organism evidence="8 9">
    <name type="scientific">Rhizoctonia solani</name>
    <dbReference type="NCBI Taxonomy" id="456999"/>
    <lineage>
        <taxon>Eukaryota</taxon>
        <taxon>Fungi</taxon>
        <taxon>Dikarya</taxon>
        <taxon>Basidiomycota</taxon>
        <taxon>Agaricomycotina</taxon>
        <taxon>Agaricomycetes</taxon>
        <taxon>Cantharellales</taxon>
        <taxon>Ceratobasidiaceae</taxon>
        <taxon>Rhizoctonia</taxon>
    </lineage>
</organism>
<dbReference type="EMBL" id="CAJMXA010001577">
    <property type="protein sequence ID" value="CAE6464979.1"/>
    <property type="molecule type" value="Genomic_DNA"/>
</dbReference>
<dbReference type="InterPro" id="IPR050815">
    <property type="entry name" value="TF_fung"/>
</dbReference>
<gene>
    <name evidence="8" type="ORF">RDB_LOCUS67038</name>
</gene>
<feature type="compositionally biased region" description="Basic and acidic residues" evidence="6">
    <location>
        <begin position="59"/>
        <end position="69"/>
    </location>
</feature>
<proteinExistence type="predicted"/>
<accession>A0A8H3BRU9</accession>
<sequence>MPRPGVPVRGKRKRLSKACDSCHKSKRRCDGTSPCANCDFAGKQCVYTDANGRIVAPPRSREHEEEHHPTNRPRRHSVSVAHILAHGQHHSDDRNSSYATSPPSPRPQLDLHRPVPIPGHHHRIEQPPRPFATPINPPHQSWDYYQYYRRPEPESEDDRVRSRRRYESFPPPDPAERGLYPGLNIVSPRTNTGRLSGDKGALDIEPYLAKELVYLFFNNQHPANLMFHRPTFMLALSKGQVPMPLLNSIFALAAPYSSQPALRTNPSWHAGERFAQAANAELFDQGGQLALRPDLAVAQALGLLVLHECVMRRPTNNDRHMCIAFQIMKELGVSTMDDPANVALSSSSTPERDTFEQWVSAECHRRTFWVLYVLECLSSAFTARPMTFKDSQLKVRLPVDEASFEFGLKGDSAPEYLQFPMAQAKISSTGEFGHLIRVTWIYTTVMNQITELNKKGRPPGPGDSSWESSLPERLRFTNEILHNQIKALESGGSTSGWTYAYMHALAECSVLGLHELLEVMPNREAARAHTNRQQRALDNLTVILGSLGTRGRLSMWTGTLLLAVVRYRAVLSQHPDPHVTEWCAEFHQQWGISLAELVNPEFRRVWCGGVINKESDSATPTPPPASPRPRSPTGYPTMIMPVSHVTLPPLQSFGLLHPPPGGTAPPVHSVPAPVHSSLPPPSNGSAGPPPPSGGDGMHPLLPPPDRRIGGMPRGLPWLEDELKNGNGNGAATDKGAAGR</sequence>
<dbReference type="PANTHER" id="PTHR47338:SF5">
    <property type="entry name" value="ZN(II)2CYS6 TRANSCRIPTION FACTOR (EUROFUNG)"/>
    <property type="match status" value="1"/>
</dbReference>
<evidence type="ECO:0000256" key="4">
    <source>
        <dbReference type="ARBA" id="ARBA00023163"/>
    </source>
</evidence>